<organism evidence="1 2">
    <name type="scientific">Lentzea guizhouensis</name>
    <dbReference type="NCBI Taxonomy" id="1586287"/>
    <lineage>
        <taxon>Bacteria</taxon>
        <taxon>Bacillati</taxon>
        <taxon>Actinomycetota</taxon>
        <taxon>Actinomycetes</taxon>
        <taxon>Pseudonocardiales</taxon>
        <taxon>Pseudonocardiaceae</taxon>
        <taxon>Lentzea</taxon>
    </lineage>
</organism>
<evidence type="ECO:0000313" key="1">
    <source>
        <dbReference type="EMBL" id="ANZ35932.1"/>
    </source>
</evidence>
<keyword evidence="2" id="KW-1185">Reference proteome</keyword>
<sequence length="61" mass="6719">MGNGDSHIPRLEGRSRMVSRSGTFTWTLLPRIGDLATIWLDPDHPDDPDSAVVAVNTRVMS</sequence>
<dbReference type="RefSeq" id="WP_065914339.1">
    <property type="nucleotide sequence ID" value="NZ_CP016793.1"/>
</dbReference>
<dbReference type="KEGG" id="led:BBK82_07395"/>
<proteinExistence type="predicted"/>
<dbReference type="Proteomes" id="UP000093053">
    <property type="component" value="Chromosome"/>
</dbReference>
<dbReference type="AlphaFoldDB" id="A0A1B2HE13"/>
<protein>
    <submittedName>
        <fullName evidence="1">Uncharacterized protein</fullName>
    </submittedName>
</protein>
<name>A0A1B2HE13_9PSEU</name>
<gene>
    <name evidence="1" type="ORF">BBK82_07395</name>
</gene>
<reference evidence="1 2" key="1">
    <citation type="submission" date="2016-07" db="EMBL/GenBank/DDBJ databases">
        <title>Complete genome sequence of the Lentzea guizhouensis DHS C013.</title>
        <authorList>
            <person name="Cao C."/>
        </authorList>
    </citation>
    <scope>NUCLEOTIDE SEQUENCE [LARGE SCALE GENOMIC DNA]</scope>
    <source>
        <strain evidence="1 2">DHS C013</strain>
    </source>
</reference>
<dbReference type="EMBL" id="CP016793">
    <property type="protein sequence ID" value="ANZ35932.1"/>
    <property type="molecule type" value="Genomic_DNA"/>
</dbReference>
<accession>A0A1B2HE13</accession>
<dbReference type="OrthoDB" id="5197046at2"/>
<evidence type="ECO:0000313" key="2">
    <source>
        <dbReference type="Proteomes" id="UP000093053"/>
    </source>
</evidence>